<evidence type="ECO:0008006" key="8">
    <source>
        <dbReference type="Google" id="ProtNLM"/>
    </source>
</evidence>
<proteinExistence type="predicted"/>
<dbReference type="PANTHER" id="PTHR43791:SF40">
    <property type="entry name" value="THIAMINE PATHWAY TRANSPORTER THI73"/>
    <property type="match status" value="1"/>
</dbReference>
<keyword evidence="5 6" id="KW-0472">Membrane</keyword>
<dbReference type="AlphaFoldDB" id="A0A5N7BR22"/>
<feature type="transmembrane region" description="Helical" evidence="6">
    <location>
        <begin position="190"/>
        <end position="212"/>
    </location>
</feature>
<dbReference type="SUPFAM" id="SSF103473">
    <property type="entry name" value="MFS general substrate transporter"/>
    <property type="match status" value="2"/>
</dbReference>
<dbReference type="GO" id="GO:0022857">
    <property type="term" value="F:transmembrane transporter activity"/>
    <property type="evidence" value="ECO:0007669"/>
    <property type="project" value="TreeGrafter"/>
</dbReference>
<evidence type="ECO:0000256" key="1">
    <source>
        <dbReference type="ARBA" id="ARBA00004141"/>
    </source>
</evidence>
<keyword evidence="4 6" id="KW-1133">Transmembrane helix</keyword>
<dbReference type="InterPro" id="IPR036259">
    <property type="entry name" value="MFS_trans_sf"/>
</dbReference>
<dbReference type="Proteomes" id="UP000326877">
    <property type="component" value="Unassembled WGS sequence"/>
</dbReference>
<organism evidence="7">
    <name type="scientific">Petromyces alliaceus</name>
    <name type="common">Aspergillus alliaceus</name>
    <dbReference type="NCBI Taxonomy" id="209559"/>
    <lineage>
        <taxon>Eukaryota</taxon>
        <taxon>Fungi</taxon>
        <taxon>Dikarya</taxon>
        <taxon>Ascomycota</taxon>
        <taxon>Pezizomycotina</taxon>
        <taxon>Eurotiomycetes</taxon>
        <taxon>Eurotiomycetidae</taxon>
        <taxon>Eurotiales</taxon>
        <taxon>Aspergillaceae</taxon>
        <taxon>Aspergillus</taxon>
        <taxon>Aspergillus subgen. Circumdati</taxon>
    </lineage>
</organism>
<accession>A0A5N7BR22</accession>
<dbReference type="Gene3D" id="1.20.1250.20">
    <property type="entry name" value="MFS general substrate transporter like domains"/>
    <property type="match status" value="2"/>
</dbReference>
<evidence type="ECO:0000313" key="7">
    <source>
        <dbReference type="EMBL" id="KAE8384048.1"/>
    </source>
</evidence>
<comment type="subcellular location">
    <subcellularLocation>
        <location evidence="1">Membrane</location>
        <topology evidence="1">Multi-pass membrane protein</topology>
    </subcellularLocation>
</comment>
<evidence type="ECO:0000256" key="6">
    <source>
        <dbReference type="SAM" id="Phobius"/>
    </source>
</evidence>
<gene>
    <name evidence="7" type="ORF">BDV23DRAFT_189605</name>
</gene>
<dbReference type="OrthoDB" id="4369059at2759"/>
<evidence type="ECO:0000256" key="4">
    <source>
        <dbReference type="ARBA" id="ARBA00022989"/>
    </source>
</evidence>
<protein>
    <recommendedName>
        <fullName evidence="8">Major facilitator superfamily domain-containing protein</fullName>
    </recommendedName>
</protein>
<evidence type="ECO:0000256" key="2">
    <source>
        <dbReference type="ARBA" id="ARBA00022448"/>
    </source>
</evidence>
<dbReference type="GO" id="GO:0016020">
    <property type="term" value="C:membrane"/>
    <property type="evidence" value="ECO:0007669"/>
    <property type="project" value="UniProtKB-SubCell"/>
</dbReference>
<evidence type="ECO:0000256" key="3">
    <source>
        <dbReference type="ARBA" id="ARBA00022692"/>
    </source>
</evidence>
<keyword evidence="2" id="KW-0813">Transport</keyword>
<evidence type="ECO:0000256" key="5">
    <source>
        <dbReference type="ARBA" id="ARBA00023136"/>
    </source>
</evidence>
<name>A0A5N7BR22_PETAA</name>
<dbReference type="EMBL" id="ML735409">
    <property type="protein sequence ID" value="KAE8384048.1"/>
    <property type="molecule type" value="Genomic_DNA"/>
</dbReference>
<keyword evidence="3 6" id="KW-0812">Transmembrane</keyword>
<reference evidence="7" key="1">
    <citation type="submission" date="2019-04" db="EMBL/GenBank/DDBJ databases">
        <title>Friends and foes A comparative genomics studyof 23 Aspergillus species from section Flavi.</title>
        <authorList>
            <consortium name="DOE Joint Genome Institute"/>
            <person name="Kjaerbolling I."/>
            <person name="Vesth T."/>
            <person name="Frisvad J.C."/>
            <person name="Nybo J.L."/>
            <person name="Theobald S."/>
            <person name="Kildgaard S."/>
            <person name="Isbrandt T."/>
            <person name="Kuo A."/>
            <person name="Sato A."/>
            <person name="Lyhne E.K."/>
            <person name="Kogle M.E."/>
            <person name="Wiebenga A."/>
            <person name="Kun R.S."/>
            <person name="Lubbers R.J."/>
            <person name="Makela M.R."/>
            <person name="Barry K."/>
            <person name="Chovatia M."/>
            <person name="Clum A."/>
            <person name="Daum C."/>
            <person name="Haridas S."/>
            <person name="He G."/>
            <person name="LaButti K."/>
            <person name="Lipzen A."/>
            <person name="Mondo S."/>
            <person name="Riley R."/>
            <person name="Salamov A."/>
            <person name="Simmons B.A."/>
            <person name="Magnuson J.K."/>
            <person name="Henrissat B."/>
            <person name="Mortensen U.H."/>
            <person name="Larsen T.O."/>
            <person name="Devries R.P."/>
            <person name="Grigoriev I.V."/>
            <person name="Machida M."/>
            <person name="Baker S.E."/>
            <person name="Andersen M.R."/>
        </authorList>
    </citation>
    <scope>NUCLEOTIDE SEQUENCE [LARGE SCALE GENOMIC DNA]</scope>
    <source>
        <strain evidence="7">IBT 14317</strain>
    </source>
</reference>
<dbReference type="PANTHER" id="PTHR43791">
    <property type="entry name" value="PERMEASE-RELATED"/>
    <property type="match status" value="1"/>
</dbReference>
<sequence>MPPTNETNIGMKDKLSGEDYAFTDLREDRKLLRKVDWRILPIMFLKYFLQFLDKISLNYANVMGLQNDLNMCGNDFSWLATAFFLAYAIAEIPQGVCRIHKLFNTAIGAEKRRHPSLEIPHRQGSGTQCLPLRRGSVLFGGCTEFCRVDSFTRFTWNAGGCHWLGVGQIVGGLISSAAQHTFPDISFHGWRIMFVVVGVVNIVAAILVLLLLPENVEKAEFLSQGDRDRIAQRLLED</sequence>